<evidence type="ECO:0000256" key="1">
    <source>
        <dbReference type="SAM" id="MobiDB-lite"/>
    </source>
</evidence>
<dbReference type="GeneID" id="81382515"/>
<dbReference type="AlphaFoldDB" id="A0A9W9P507"/>
<evidence type="ECO:0000313" key="3">
    <source>
        <dbReference type="Proteomes" id="UP001147733"/>
    </source>
</evidence>
<reference evidence="2" key="2">
    <citation type="journal article" date="2023" name="IMA Fungus">
        <title>Comparative genomic study of the Penicillium genus elucidates a diverse pangenome and 15 lateral gene transfer events.</title>
        <authorList>
            <person name="Petersen C."/>
            <person name="Sorensen T."/>
            <person name="Nielsen M.R."/>
            <person name="Sondergaard T.E."/>
            <person name="Sorensen J.L."/>
            <person name="Fitzpatrick D.A."/>
            <person name="Frisvad J.C."/>
            <person name="Nielsen K.L."/>
        </authorList>
    </citation>
    <scope>NUCLEOTIDE SEQUENCE</scope>
    <source>
        <strain evidence="2">IBT 23319</strain>
    </source>
</reference>
<dbReference type="Proteomes" id="UP001147733">
    <property type="component" value="Unassembled WGS sequence"/>
</dbReference>
<evidence type="ECO:0000313" key="2">
    <source>
        <dbReference type="EMBL" id="KAJ5235260.1"/>
    </source>
</evidence>
<proteinExistence type="predicted"/>
<name>A0A9W9P507_PENCI</name>
<feature type="region of interest" description="Disordered" evidence="1">
    <location>
        <begin position="1"/>
        <end position="38"/>
    </location>
</feature>
<accession>A0A9W9P507</accession>
<comment type="caution">
    <text evidence="2">The sequence shown here is derived from an EMBL/GenBank/DDBJ whole genome shotgun (WGS) entry which is preliminary data.</text>
</comment>
<reference evidence="2" key="1">
    <citation type="submission" date="2022-11" db="EMBL/GenBank/DDBJ databases">
        <authorList>
            <person name="Petersen C."/>
        </authorList>
    </citation>
    <scope>NUCLEOTIDE SEQUENCE</scope>
    <source>
        <strain evidence="2">IBT 23319</strain>
    </source>
</reference>
<feature type="compositionally biased region" description="Basic and acidic residues" evidence="1">
    <location>
        <begin position="1"/>
        <end position="10"/>
    </location>
</feature>
<organism evidence="2 3">
    <name type="scientific">Penicillium citrinum</name>
    <dbReference type="NCBI Taxonomy" id="5077"/>
    <lineage>
        <taxon>Eukaryota</taxon>
        <taxon>Fungi</taxon>
        <taxon>Dikarya</taxon>
        <taxon>Ascomycota</taxon>
        <taxon>Pezizomycotina</taxon>
        <taxon>Eurotiomycetes</taxon>
        <taxon>Eurotiomycetidae</taxon>
        <taxon>Eurotiales</taxon>
        <taxon>Aspergillaceae</taxon>
        <taxon>Penicillium</taxon>
    </lineage>
</organism>
<keyword evidence="3" id="KW-1185">Reference proteome</keyword>
<dbReference type="RefSeq" id="XP_056502760.1">
    <property type="nucleotide sequence ID" value="XM_056643348.1"/>
</dbReference>
<sequence>MVEEKRDRHISQTPQHAFGSSLARMAHGKEVRSGQPSVEDGWVRGFCPVYISSAAETHSPFALELKPSGPAGHRLAR</sequence>
<gene>
    <name evidence="2" type="ORF">N7469_004428</name>
</gene>
<dbReference type="EMBL" id="JAPQKT010000003">
    <property type="protein sequence ID" value="KAJ5235260.1"/>
    <property type="molecule type" value="Genomic_DNA"/>
</dbReference>
<protein>
    <submittedName>
        <fullName evidence="2">Uncharacterized protein</fullName>
    </submittedName>
</protein>